<dbReference type="NCBIfam" id="TIGR02532">
    <property type="entry name" value="IV_pilin_GFxxxE"/>
    <property type="match status" value="1"/>
</dbReference>
<comment type="caution">
    <text evidence="2">The sequence shown here is derived from an EMBL/GenBank/DDBJ whole genome shotgun (WGS) entry which is preliminary data.</text>
</comment>
<keyword evidence="1" id="KW-0472">Membrane</keyword>
<dbReference type="InterPro" id="IPR045584">
    <property type="entry name" value="Pilin-like"/>
</dbReference>
<protein>
    <recommendedName>
        <fullName evidence="4">Type II secretion system protein GspG C-terminal domain-containing protein</fullName>
    </recommendedName>
</protein>
<gene>
    <name evidence="2" type="ORF">A2Y84_00030</name>
</gene>
<keyword evidence="1" id="KW-1133">Transmembrane helix</keyword>
<name>A0A1G1YWX3_9BACT</name>
<evidence type="ECO:0000313" key="2">
    <source>
        <dbReference type="EMBL" id="OGY56888.1"/>
    </source>
</evidence>
<accession>A0A1G1YWX3</accession>
<feature type="transmembrane region" description="Helical" evidence="1">
    <location>
        <begin position="12"/>
        <end position="30"/>
    </location>
</feature>
<dbReference type="Gene3D" id="3.30.700.10">
    <property type="entry name" value="Glycoprotein, Type 4 Pilin"/>
    <property type="match status" value="1"/>
</dbReference>
<evidence type="ECO:0000313" key="3">
    <source>
        <dbReference type="Proteomes" id="UP000177062"/>
    </source>
</evidence>
<evidence type="ECO:0008006" key="4">
    <source>
        <dbReference type="Google" id="ProtNLM"/>
    </source>
</evidence>
<sequence length="133" mass="14052">MKKQNGFTLMELMITLSIVAIVSGVVIYALNPVQQLARARNTQRWSNINSILNAVGQNKADNNGLFSCGAGAIPNATTVIGISGYNIENCIVPTYVGTLPLDPVTGTANDSGYSIREEAATGRVTVHADDAEL</sequence>
<keyword evidence="1" id="KW-0812">Transmembrane</keyword>
<dbReference type="Pfam" id="PF07963">
    <property type="entry name" value="N_methyl"/>
    <property type="match status" value="1"/>
</dbReference>
<dbReference type="AlphaFoldDB" id="A0A1G1YWX3"/>
<dbReference type="InterPro" id="IPR012902">
    <property type="entry name" value="N_methyl_site"/>
</dbReference>
<dbReference type="Proteomes" id="UP000177062">
    <property type="component" value="Unassembled WGS sequence"/>
</dbReference>
<reference evidence="2 3" key="1">
    <citation type="journal article" date="2016" name="Nat. Commun.">
        <title>Thousands of microbial genomes shed light on interconnected biogeochemical processes in an aquifer system.</title>
        <authorList>
            <person name="Anantharaman K."/>
            <person name="Brown C.T."/>
            <person name="Hug L.A."/>
            <person name="Sharon I."/>
            <person name="Castelle C.J."/>
            <person name="Probst A.J."/>
            <person name="Thomas B.C."/>
            <person name="Singh A."/>
            <person name="Wilkins M.J."/>
            <person name="Karaoz U."/>
            <person name="Brodie E.L."/>
            <person name="Williams K.H."/>
            <person name="Hubbard S.S."/>
            <person name="Banfield J.F."/>
        </authorList>
    </citation>
    <scope>NUCLEOTIDE SEQUENCE [LARGE SCALE GENOMIC DNA]</scope>
</reference>
<dbReference type="SUPFAM" id="SSF54523">
    <property type="entry name" value="Pili subunits"/>
    <property type="match status" value="1"/>
</dbReference>
<evidence type="ECO:0000256" key="1">
    <source>
        <dbReference type="SAM" id="Phobius"/>
    </source>
</evidence>
<organism evidence="2 3">
    <name type="scientific">Candidatus Colwellbacteria bacterium RBG_13_48_8</name>
    <dbReference type="NCBI Taxonomy" id="1797685"/>
    <lineage>
        <taxon>Bacteria</taxon>
        <taxon>Candidatus Colwelliibacteriota</taxon>
    </lineage>
</organism>
<feature type="non-terminal residue" evidence="2">
    <location>
        <position position="133"/>
    </location>
</feature>
<dbReference type="EMBL" id="MHIT01000015">
    <property type="protein sequence ID" value="OGY56888.1"/>
    <property type="molecule type" value="Genomic_DNA"/>
</dbReference>
<proteinExistence type="predicted"/>